<proteinExistence type="predicted"/>
<accession>U7DYT1</accession>
<evidence type="ECO:0000313" key="1">
    <source>
        <dbReference type="EMBL" id="PNS22764.1"/>
    </source>
</evidence>
<dbReference type="EMBL" id="KZ623445">
    <property type="protein sequence ID" value="PNS22764.1"/>
    <property type="molecule type" value="Genomic_DNA"/>
</dbReference>
<dbReference type="AlphaFoldDB" id="U7DYT1"/>
<gene>
    <name evidence="1" type="ORF">POPTR_T117000</name>
</gene>
<sequence length="143" mass="15563">MAMQLFGSAAGWRWCVVGLKGGFGGGGKWRWRLALKAVGSAAGEREGWLSVLVCSVMEAGGEDDAGCGGWAPVVVCLMGGFDDGRKWRWSVVLKALRSAAGEREKDGYRWWRGRLAVVIKGEVIVQRSGEMDVQREIGVFWAV</sequence>
<reference evidence="1" key="2">
    <citation type="submission" date="2017-07" db="EMBL/GenBank/DDBJ databases">
        <title>WGS assembly of Populus trichocarpa.</title>
        <authorList>
            <person name="Tuskan G."/>
            <person name="Difazio S."/>
            <person name="Jansson S."/>
            <person name="Bohlmann J."/>
            <person name="Grigoriev I."/>
            <person name="Hellsten U."/>
            <person name="Putnam N."/>
            <person name="Ralph S."/>
            <person name="Rombauts S."/>
            <person name="Salamov A."/>
            <person name="Schein J."/>
            <person name="Sterck L."/>
            <person name="Aerts A."/>
            <person name="Bhalerao R."/>
            <person name="Bhalerao R."/>
            <person name="Blaudez D."/>
            <person name="Boerjan W."/>
            <person name="Brun A."/>
            <person name="Brunner A."/>
            <person name="Busov V."/>
            <person name="Campbell M."/>
            <person name="Carlson J."/>
            <person name="Chalot M."/>
            <person name="Chapman J."/>
            <person name="Chen G."/>
            <person name="Cooper D."/>
            <person name="Coutinho P."/>
            <person name="Couturier J."/>
            <person name="Covert S."/>
            <person name="Cronk Q."/>
            <person name="Cunningham R."/>
            <person name="Davis J."/>
            <person name="Degroeve S."/>
            <person name="Dejardin A."/>
            <person name="Depamphilis C."/>
            <person name="Detter J."/>
            <person name="Dirks B."/>
            <person name="Dubchak I."/>
            <person name="Duplessis S."/>
            <person name="Ehlting J."/>
            <person name="Ellis B."/>
            <person name="Gendler K."/>
            <person name="Goodstein D."/>
            <person name="Gribskov M."/>
            <person name="Grimwood J."/>
            <person name="Groover A."/>
            <person name="Gunter L."/>
            <person name="Hamberger B."/>
            <person name="Heinze B."/>
            <person name="Helariutta Y."/>
            <person name="Henrissat B."/>
            <person name="Holligan D."/>
            <person name="Holt R."/>
            <person name="Huang W."/>
            <person name="Islam-Faridi N."/>
            <person name="Jones S."/>
            <person name="Jones-Rhoades M."/>
            <person name="Jorgensen R."/>
            <person name="Joshi C."/>
            <person name="Kangasjarvi J."/>
            <person name="Karlsson J."/>
            <person name="Kelleher C."/>
            <person name="Kirkpatrick R."/>
            <person name="Kirst M."/>
            <person name="Kohler A."/>
            <person name="Kalluri U."/>
            <person name="Larimer F."/>
            <person name="Leebens-Mack J."/>
            <person name="Leple J."/>
            <person name="Locascio P."/>
            <person name="Lou Y."/>
            <person name="Lucas S."/>
            <person name="Martin F."/>
            <person name="Montanini B."/>
            <person name="Napoli C."/>
            <person name="Nelson D."/>
            <person name="Nelson C."/>
            <person name="Nieminen K."/>
            <person name="Nilsson O."/>
            <person name="Pereda V."/>
            <person name="Peter G."/>
            <person name="Philippe R."/>
            <person name="Pilate G."/>
            <person name="Poliakov A."/>
            <person name="Razumovskaya J."/>
            <person name="Richardson P."/>
            <person name="Rinaldi C."/>
            <person name="Ritland K."/>
            <person name="Rouze P."/>
            <person name="Ryaboy D."/>
            <person name="Schmutz J."/>
            <person name="Schrader J."/>
            <person name="Segerman B."/>
            <person name="Shin H."/>
            <person name="Siddiqui A."/>
            <person name="Sterky F."/>
            <person name="Terry A."/>
            <person name="Tsai C."/>
            <person name="Uberbacher E."/>
            <person name="Unneberg P."/>
            <person name="Vahala J."/>
            <person name="Wall K."/>
            <person name="Wessler S."/>
            <person name="Yang G."/>
            <person name="Yin T."/>
            <person name="Douglas C."/>
            <person name="Marra M."/>
            <person name="Sandberg G."/>
            <person name="Van De Peer Y."/>
            <person name="Rokhsar D."/>
        </authorList>
    </citation>
    <scope>NUCLEOTIDE SEQUENCE</scope>
    <source>
        <strain evidence="1">Nisqually-1</strain>
    </source>
</reference>
<reference evidence="1" key="1">
    <citation type="journal article" date="2006" name="Science">
        <title>The genome of black cottonwood, Populus trichocarpa (Torr. &amp; Gray).</title>
        <authorList>
            <person name="Tuskan G.A."/>
            <person name="Difazio S."/>
            <person name="Jansson S."/>
            <person name="Bohlmann J."/>
            <person name="Grigoriev I."/>
            <person name="Hellsten U."/>
            <person name="Putnam N."/>
            <person name="Ralph S."/>
            <person name="Rombauts S."/>
            <person name="Salamov A."/>
            <person name="Schein J."/>
            <person name="Sterck L."/>
            <person name="Aerts A."/>
            <person name="Bhalerao R.R."/>
            <person name="Bhalerao R.P."/>
            <person name="Blaudez D."/>
            <person name="Boerjan W."/>
            <person name="Brun A."/>
            <person name="Brunner A."/>
            <person name="Busov V."/>
            <person name="Campbell M."/>
            <person name="Carlson J."/>
            <person name="Chalot M."/>
            <person name="Chapman J."/>
            <person name="Chen G.L."/>
            <person name="Cooper D."/>
            <person name="Coutinho P.M."/>
            <person name="Couturier J."/>
            <person name="Covert S."/>
            <person name="Cronk Q."/>
            <person name="Cunningham R."/>
            <person name="Davis J."/>
            <person name="Degroeve S."/>
            <person name="Dejardin A."/>
            <person name="Depamphilis C."/>
            <person name="Detter J."/>
            <person name="Dirks B."/>
            <person name="Dubchak I."/>
            <person name="Duplessis S."/>
            <person name="Ehlting J."/>
            <person name="Ellis B."/>
            <person name="Gendler K."/>
            <person name="Goodstein D."/>
            <person name="Gribskov M."/>
            <person name="Grimwood J."/>
            <person name="Groover A."/>
            <person name="Gunter L."/>
            <person name="Hamberger B."/>
            <person name="Heinze B."/>
            <person name="Helariutta Y."/>
            <person name="Henrissat B."/>
            <person name="Holligan D."/>
            <person name="Holt R."/>
            <person name="Huang W."/>
            <person name="Islam-Faridi N."/>
            <person name="Jones S."/>
            <person name="Jones-Rhoades M."/>
            <person name="Jorgensen R."/>
            <person name="Joshi C."/>
            <person name="Kangasjarvi J."/>
            <person name="Karlsson J."/>
            <person name="Kelleher C."/>
            <person name="Kirkpatrick R."/>
            <person name="Kirst M."/>
            <person name="Kohler A."/>
            <person name="Kalluri U."/>
            <person name="Larimer F."/>
            <person name="Leebens-Mack J."/>
            <person name="Leple J.C."/>
            <person name="Locascio P."/>
            <person name="Lou Y."/>
            <person name="Lucas S."/>
            <person name="Martin F."/>
            <person name="Montanini B."/>
            <person name="Napoli C."/>
            <person name="Nelson D.R."/>
            <person name="Nelson C."/>
            <person name="Nieminen K."/>
            <person name="Nilsson O."/>
            <person name="Pereda V."/>
            <person name="Peter G."/>
            <person name="Philippe R."/>
            <person name="Pilate G."/>
            <person name="Poliakov A."/>
            <person name="Razumovskaya J."/>
            <person name="Richardson P."/>
            <person name="Rinaldi C."/>
            <person name="Ritland K."/>
            <person name="Rouze P."/>
            <person name="Ryaboy D."/>
            <person name="Schmutz J."/>
            <person name="Schrader J."/>
            <person name="Segerman B."/>
            <person name="Shin H."/>
            <person name="Siddiqui A."/>
            <person name="Sterky F."/>
            <person name="Terry A."/>
            <person name="Tsai C.J."/>
            <person name="Uberbacher E."/>
            <person name="Unneberg P."/>
            <person name="Vahala J."/>
            <person name="Wall K."/>
            <person name="Wessler S."/>
            <person name="Yang G."/>
            <person name="Yin T."/>
            <person name="Douglas C."/>
            <person name="Marra M."/>
            <person name="Sandberg G."/>
            <person name="Van de Peer Y."/>
            <person name="Rokhsar D."/>
        </authorList>
    </citation>
    <scope>NUCLEOTIDE SEQUENCE [LARGE SCALE GENOMIC DNA]</scope>
    <source>
        <strain evidence="1">Nisqually-1</strain>
    </source>
</reference>
<organism evidence="1">
    <name type="scientific">Populus trichocarpa</name>
    <name type="common">Western balsam poplar</name>
    <name type="synonym">Populus balsamifera subsp. trichocarpa</name>
    <dbReference type="NCBI Taxonomy" id="3694"/>
    <lineage>
        <taxon>Eukaryota</taxon>
        <taxon>Viridiplantae</taxon>
        <taxon>Streptophyta</taxon>
        <taxon>Embryophyta</taxon>
        <taxon>Tracheophyta</taxon>
        <taxon>Spermatophyta</taxon>
        <taxon>Magnoliopsida</taxon>
        <taxon>eudicotyledons</taxon>
        <taxon>Gunneridae</taxon>
        <taxon>Pentapetalae</taxon>
        <taxon>rosids</taxon>
        <taxon>fabids</taxon>
        <taxon>Malpighiales</taxon>
        <taxon>Salicaceae</taxon>
        <taxon>Saliceae</taxon>
        <taxon>Populus</taxon>
    </lineage>
</organism>
<protein>
    <submittedName>
        <fullName evidence="1">Uncharacterized protein</fullName>
    </submittedName>
</protein>
<dbReference type="HOGENOM" id="CLU_1809506_0_0_1"/>
<dbReference type="InParanoid" id="U7DYT1"/>
<name>U7DYT1_POPTR</name>